<evidence type="ECO:0000256" key="1">
    <source>
        <dbReference type="SAM" id="MobiDB-lite"/>
    </source>
</evidence>
<evidence type="ECO:0000256" key="2">
    <source>
        <dbReference type="SAM" id="Phobius"/>
    </source>
</evidence>
<proteinExistence type="predicted"/>
<name>A0AAV8QNG5_ENSVE</name>
<feature type="region of interest" description="Disordered" evidence="1">
    <location>
        <begin position="55"/>
        <end position="80"/>
    </location>
</feature>
<sequence length="298" mass="32603">MITMDCISFVVRQRREEVTSSGFMALDLSLNRISPVALPCRLSLLHGVKEEDNAISEAETAPLSPVPAPSSASPAPLTSDGTVLRRRSPRLLQKRKLEDACTPGRTRSARPPLGGPVEIVECELESNNPLGEIWKNNDVPYCTALCCLLMKASSSFAGWKKTKAKVNHFDFGNSFGQCQILRSSIPERIICTLQSNICNWIRPGSRLSDFGSDLMDPLISWIGFGSTTTGLLYKPDRLGLSTRTRTRFRFILRGLLLLLLLLPFSAAASHLFPSAAPIAFDAESWFASSSLSASPFPS</sequence>
<organism evidence="3 4">
    <name type="scientific">Ensete ventricosum</name>
    <name type="common">Abyssinian banana</name>
    <name type="synonym">Musa ensete</name>
    <dbReference type="NCBI Taxonomy" id="4639"/>
    <lineage>
        <taxon>Eukaryota</taxon>
        <taxon>Viridiplantae</taxon>
        <taxon>Streptophyta</taxon>
        <taxon>Embryophyta</taxon>
        <taxon>Tracheophyta</taxon>
        <taxon>Spermatophyta</taxon>
        <taxon>Magnoliopsida</taxon>
        <taxon>Liliopsida</taxon>
        <taxon>Zingiberales</taxon>
        <taxon>Musaceae</taxon>
        <taxon>Ensete</taxon>
    </lineage>
</organism>
<dbReference type="EMBL" id="JAQQAF010000006">
    <property type="protein sequence ID" value="KAJ8476782.1"/>
    <property type="molecule type" value="Genomic_DNA"/>
</dbReference>
<keyword evidence="2" id="KW-1133">Transmembrane helix</keyword>
<accession>A0AAV8QNG5</accession>
<keyword evidence="2" id="KW-0472">Membrane</keyword>
<protein>
    <submittedName>
        <fullName evidence="3">Uncharacterized protein</fullName>
    </submittedName>
</protein>
<evidence type="ECO:0000313" key="4">
    <source>
        <dbReference type="Proteomes" id="UP001222027"/>
    </source>
</evidence>
<keyword evidence="2" id="KW-0812">Transmembrane</keyword>
<comment type="caution">
    <text evidence="3">The sequence shown here is derived from an EMBL/GenBank/DDBJ whole genome shotgun (WGS) entry which is preliminary data.</text>
</comment>
<evidence type="ECO:0000313" key="3">
    <source>
        <dbReference type="EMBL" id="KAJ8476782.1"/>
    </source>
</evidence>
<dbReference type="AlphaFoldDB" id="A0AAV8QNG5"/>
<feature type="transmembrane region" description="Helical" evidence="2">
    <location>
        <begin position="250"/>
        <end position="272"/>
    </location>
</feature>
<gene>
    <name evidence="3" type="ORF">OPV22_020509</name>
</gene>
<reference evidence="3 4" key="1">
    <citation type="submission" date="2022-12" db="EMBL/GenBank/DDBJ databases">
        <title>Chromosome-scale assembly of the Ensete ventricosum genome.</title>
        <authorList>
            <person name="Dussert Y."/>
            <person name="Stocks J."/>
            <person name="Wendawek A."/>
            <person name="Woldeyes F."/>
            <person name="Nichols R.A."/>
            <person name="Borrell J.S."/>
        </authorList>
    </citation>
    <scope>NUCLEOTIDE SEQUENCE [LARGE SCALE GENOMIC DNA]</scope>
    <source>
        <strain evidence="4">cv. Maze</strain>
        <tissue evidence="3">Seeds</tissue>
    </source>
</reference>
<keyword evidence="4" id="KW-1185">Reference proteome</keyword>
<dbReference type="Proteomes" id="UP001222027">
    <property type="component" value="Unassembled WGS sequence"/>
</dbReference>